<evidence type="ECO:0000259" key="1">
    <source>
        <dbReference type="Pfam" id="PF00535"/>
    </source>
</evidence>
<dbReference type="InterPro" id="IPR029044">
    <property type="entry name" value="Nucleotide-diphossugar_trans"/>
</dbReference>
<dbReference type="SUPFAM" id="SSF53448">
    <property type="entry name" value="Nucleotide-diphospho-sugar transferases"/>
    <property type="match status" value="1"/>
</dbReference>
<dbReference type="Proteomes" id="UP001592531">
    <property type="component" value="Unassembled WGS sequence"/>
</dbReference>
<dbReference type="GO" id="GO:0016757">
    <property type="term" value="F:glycosyltransferase activity"/>
    <property type="evidence" value="ECO:0007669"/>
    <property type="project" value="UniProtKB-KW"/>
</dbReference>
<dbReference type="InterPro" id="IPR001173">
    <property type="entry name" value="Glyco_trans_2-like"/>
</dbReference>
<keyword evidence="3" id="KW-1185">Reference proteome</keyword>
<comment type="caution">
    <text evidence="2">The sequence shown here is derived from an EMBL/GenBank/DDBJ whole genome shotgun (WGS) entry which is preliminary data.</text>
</comment>
<proteinExistence type="predicted"/>
<keyword evidence="2" id="KW-0328">Glycosyltransferase</keyword>
<dbReference type="PANTHER" id="PTHR43646">
    <property type="entry name" value="GLYCOSYLTRANSFERASE"/>
    <property type="match status" value="1"/>
</dbReference>
<reference evidence="2 3" key="1">
    <citation type="submission" date="2024-09" db="EMBL/GenBank/DDBJ databases">
        <authorList>
            <person name="Lee S.D."/>
        </authorList>
    </citation>
    <scope>NUCLEOTIDE SEQUENCE [LARGE SCALE GENOMIC DNA]</scope>
    <source>
        <strain evidence="2 3">N8-3</strain>
    </source>
</reference>
<dbReference type="EMBL" id="JBHFAB010000016">
    <property type="protein sequence ID" value="MFC1419127.1"/>
    <property type="molecule type" value="Genomic_DNA"/>
</dbReference>
<dbReference type="Pfam" id="PF00535">
    <property type="entry name" value="Glycos_transf_2"/>
    <property type="match status" value="1"/>
</dbReference>
<accession>A0ABV6VZF4</accession>
<protein>
    <submittedName>
        <fullName evidence="2">Glycosyltransferase family 2 protein</fullName>
        <ecNumber evidence="2">2.4.-.-</ecNumber>
    </submittedName>
</protein>
<dbReference type="PANTHER" id="PTHR43646:SF6">
    <property type="entry name" value="PRE-MYCOFACTOCIN GLYCOSYLTRANSFERASE"/>
    <property type="match status" value="1"/>
</dbReference>
<dbReference type="EC" id="2.4.-.-" evidence="2"/>
<feature type="domain" description="Glycosyltransferase 2-like" evidence="1">
    <location>
        <begin position="11"/>
        <end position="135"/>
    </location>
</feature>
<keyword evidence="2" id="KW-0808">Transferase</keyword>
<name>A0ABV6VZF4_9ACTN</name>
<evidence type="ECO:0000313" key="2">
    <source>
        <dbReference type="EMBL" id="MFC1419127.1"/>
    </source>
</evidence>
<dbReference type="Gene3D" id="3.90.550.10">
    <property type="entry name" value="Spore Coat Polysaccharide Biosynthesis Protein SpsA, Chain A"/>
    <property type="match status" value="1"/>
</dbReference>
<gene>
    <name evidence="2" type="ORF">ACEZDE_21180</name>
</gene>
<sequence length="289" mass="31387">MTTAAVPPRISVVVPTRDRRDQVRRLLDSLTAGPDRAGVEIVVNDDVRSAEPLEPLIEDYRRQGVTVTLLHDNPTRAAGRRRGTARAGGGIVLHLDSDMTAQPGLLEECGALLADPRYDALVIPEISVGEGFWARCKVLEKRCQDGDPLLQSLRCLRRSLYDQVGGHDEALVWAEDKDLDLRVRATGARVAGTTRALLHHEGDITLRGTMRTKAHYAHTAGLFAAKHPAAFAAQASPGRLLGLARQGWRLSRDPVLVAGLVLLKSCEYLAAGSVLLAQRLRTAGRGRRG</sequence>
<dbReference type="RefSeq" id="WP_380538122.1">
    <property type="nucleotide sequence ID" value="NZ_JBHFAB010000016.1"/>
</dbReference>
<evidence type="ECO:0000313" key="3">
    <source>
        <dbReference type="Proteomes" id="UP001592531"/>
    </source>
</evidence>
<organism evidence="2 3">
    <name type="scientific">Streptacidiphilus cavernicola</name>
    <dbReference type="NCBI Taxonomy" id="3342716"/>
    <lineage>
        <taxon>Bacteria</taxon>
        <taxon>Bacillati</taxon>
        <taxon>Actinomycetota</taxon>
        <taxon>Actinomycetes</taxon>
        <taxon>Kitasatosporales</taxon>
        <taxon>Streptomycetaceae</taxon>
        <taxon>Streptacidiphilus</taxon>
    </lineage>
</organism>